<dbReference type="Proteomes" id="UP001623041">
    <property type="component" value="Unassembled WGS sequence"/>
</dbReference>
<evidence type="ECO:0000313" key="1">
    <source>
        <dbReference type="EMBL" id="MFK9091013.1"/>
    </source>
</evidence>
<protein>
    <submittedName>
        <fullName evidence="1">Uncharacterized protein</fullName>
    </submittedName>
</protein>
<organism evidence="1 2">
    <name type="scientific">Bacillus salipaludis</name>
    <dbReference type="NCBI Taxonomy" id="2547811"/>
    <lineage>
        <taxon>Bacteria</taxon>
        <taxon>Bacillati</taxon>
        <taxon>Bacillota</taxon>
        <taxon>Bacilli</taxon>
        <taxon>Bacillales</taxon>
        <taxon>Bacillaceae</taxon>
        <taxon>Bacillus</taxon>
    </lineage>
</organism>
<dbReference type="EMBL" id="JBJHQH010000003">
    <property type="protein sequence ID" value="MFK9091013.1"/>
    <property type="molecule type" value="Genomic_DNA"/>
</dbReference>
<sequence>MFYNPFHYPVIPPVSPYPPYMINYPIPRTYPAVDTKIFAGSVKSFRLLMEQGSILLDRLGDVAFSKKMMSAAQQGKNAEVDQLIKSIGLKVPVATKFTPTGVNFILTTQGTQQQPSNCCTLTVAMKWGQ</sequence>
<keyword evidence="2" id="KW-1185">Reference proteome</keyword>
<gene>
    <name evidence="1" type="ORF">ACJEBI_05930</name>
</gene>
<evidence type="ECO:0000313" key="2">
    <source>
        <dbReference type="Proteomes" id="UP001623041"/>
    </source>
</evidence>
<dbReference type="Pfam" id="PF26344">
    <property type="entry name" value="YuzC"/>
    <property type="match status" value="1"/>
</dbReference>
<name>A0ABW8RCK1_9BACI</name>
<accession>A0ABW8RCK1</accession>
<comment type="caution">
    <text evidence="1">The sequence shown here is derived from an EMBL/GenBank/DDBJ whole genome shotgun (WGS) entry which is preliminary data.</text>
</comment>
<reference evidence="1 2" key="1">
    <citation type="submission" date="2024-11" db="EMBL/GenBank/DDBJ databases">
        <authorList>
            <person name="Lucas J.A."/>
        </authorList>
    </citation>
    <scope>NUCLEOTIDE SEQUENCE [LARGE SCALE GENOMIC DNA]</scope>
    <source>
        <strain evidence="1 2">Z 5.4</strain>
    </source>
</reference>
<dbReference type="RefSeq" id="WP_406579695.1">
    <property type="nucleotide sequence ID" value="NZ_JBJHQH010000003.1"/>
</dbReference>
<proteinExistence type="predicted"/>
<dbReference type="InterPro" id="IPR058870">
    <property type="entry name" value="YuzC"/>
</dbReference>